<dbReference type="SUPFAM" id="SSF75304">
    <property type="entry name" value="Amidase signature (AS) enzymes"/>
    <property type="match status" value="1"/>
</dbReference>
<evidence type="ECO:0000256" key="2">
    <source>
        <dbReference type="SAM" id="MobiDB-lite"/>
    </source>
</evidence>
<dbReference type="Pfam" id="PF01425">
    <property type="entry name" value="Amidase"/>
    <property type="match status" value="1"/>
</dbReference>
<protein>
    <submittedName>
        <fullName evidence="4">Amidase family protein</fullName>
    </submittedName>
</protein>
<name>A0ABW2TH18_9PSEU</name>
<dbReference type="PANTHER" id="PTHR11895:SF7">
    <property type="entry name" value="GLUTAMYL-TRNA(GLN) AMIDOTRANSFERASE SUBUNIT A, MITOCHONDRIAL"/>
    <property type="match status" value="1"/>
</dbReference>
<dbReference type="InterPro" id="IPR023631">
    <property type="entry name" value="Amidase_dom"/>
</dbReference>
<evidence type="ECO:0000256" key="1">
    <source>
        <dbReference type="ARBA" id="ARBA00009199"/>
    </source>
</evidence>
<dbReference type="Proteomes" id="UP001596512">
    <property type="component" value="Unassembled WGS sequence"/>
</dbReference>
<feature type="domain" description="Amidase" evidence="3">
    <location>
        <begin position="2"/>
        <end position="71"/>
    </location>
</feature>
<feature type="region of interest" description="Disordered" evidence="2">
    <location>
        <begin position="1"/>
        <end position="25"/>
    </location>
</feature>
<comment type="similarity">
    <text evidence="1">Belongs to the amidase family.</text>
</comment>
<organism evidence="4 5">
    <name type="scientific">Actinokineospora soli</name>
    <dbReference type="NCBI Taxonomy" id="1048753"/>
    <lineage>
        <taxon>Bacteria</taxon>
        <taxon>Bacillati</taxon>
        <taxon>Actinomycetota</taxon>
        <taxon>Actinomycetes</taxon>
        <taxon>Pseudonocardiales</taxon>
        <taxon>Pseudonocardiaceae</taxon>
        <taxon>Actinokineospora</taxon>
    </lineage>
</organism>
<evidence type="ECO:0000313" key="5">
    <source>
        <dbReference type="Proteomes" id="UP001596512"/>
    </source>
</evidence>
<proteinExistence type="inferred from homology"/>
<sequence length="84" mass="8593">MFADVDLLMTPTTPGPPHGHRGPGKRVNAELTWAFNVAGHPAASVPAGFDGNGLPIGLQVVAPPHREDALLAAVRQSGCGPLPP</sequence>
<dbReference type="EMBL" id="JBHTEY010000004">
    <property type="protein sequence ID" value="MFC7612796.1"/>
    <property type="molecule type" value="Genomic_DNA"/>
</dbReference>
<gene>
    <name evidence="4" type="ORF">ACFQV2_03215</name>
</gene>
<keyword evidence="5" id="KW-1185">Reference proteome</keyword>
<dbReference type="Gene3D" id="3.90.1300.10">
    <property type="entry name" value="Amidase signature (AS) domain"/>
    <property type="match status" value="1"/>
</dbReference>
<dbReference type="InterPro" id="IPR000120">
    <property type="entry name" value="Amidase"/>
</dbReference>
<dbReference type="InterPro" id="IPR036928">
    <property type="entry name" value="AS_sf"/>
</dbReference>
<evidence type="ECO:0000259" key="3">
    <source>
        <dbReference type="Pfam" id="PF01425"/>
    </source>
</evidence>
<evidence type="ECO:0000313" key="4">
    <source>
        <dbReference type="EMBL" id="MFC7612796.1"/>
    </source>
</evidence>
<reference evidence="5" key="1">
    <citation type="journal article" date="2019" name="Int. J. Syst. Evol. Microbiol.">
        <title>The Global Catalogue of Microorganisms (GCM) 10K type strain sequencing project: providing services to taxonomists for standard genome sequencing and annotation.</title>
        <authorList>
            <consortium name="The Broad Institute Genomics Platform"/>
            <consortium name="The Broad Institute Genome Sequencing Center for Infectious Disease"/>
            <person name="Wu L."/>
            <person name="Ma J."/>
        </authorList>
    </citation>
    <scope>NUCLEOTIDE SEQUENCE [LARGE SCALE GENOMIC DNA]</scope>
    <source>
        <strain evidence="5">JCM 17695</strain>
    </source>
</reference>
<accession>A0ABW2TH18</accession>
<comment type="caution">
    <text evidence="4">The sequence shown here is derived from an EMBL/GenBank/DDBJ whole genome shotgun (WGS) entry which is preliminary data.</text>
</comment>
<dbReference type="PANTHER" id="PTHR11895">
    <property type="entry name" value="TRANSAMIDASE"/>
    <property type="match status" value="1"/>
</dbReference>